<evidence type="ECO:0000256" key="3">
    <source>
        <dbReference type="SAM" id="MobiDB-lite"/>
    </source>
</evidence>
<feature type="compositionally biased region" description="Basic and acidic residues" evidence="3">
    <location>
        <begin position="10"/>
        <end position="36"/>
    </location>
</feature>
<dbReference type="OrthoDB" id="3366823at2759"/>
<evidence type="ECO:0000313" key="6">
    <source>
        <dbReference type="Proteomes" id="UP000039324"/>
    </source>
</evidence>
<keyword evidence="6" id="KW-1185">Reference proteome</keyword>
<dbReference type="PANTHER" id="PTHR12765">
    <property type="entry name" value="RED PROTEIN IK FACTOR CYTOKINE IK"/>
    <property type="match status" value="1"/>
</dbReference>
<dbReference type="Pfam" id="PF07808">
    <property type="entry name" value="RED_N"/>
    <property type="match status" value="1"/>
</dbReference>
<comment type="subcellular location">
    <subcellularLocation>
        <location evidence="1">Nucleus</location>
    </subcellularLocation>
</comment>
<feature type="region of interest" description="Disordered" evidence="3">
    <location>
        <begin position="1"/>
        <end position="79"/>
    </location>
</feature>
<dbReference type="Proteomes" id="UP000039324">
    <property type="component" value="Unassembled WGS sequence"/>
</dbReference>
<dbReference type="InterPro" id="IPR039896">
    <property type="entry name" value="Red-like"/>
</dbReference>
<accession>A0A0G4IRI1</accession>
<feature type="domain" description="RED-like N-terminal" evidence="4">
    <location>
        <begin position="91"/>
        <end position="253"/>
    </location>
</feature>
<dbReference type="InterPro" id="IPR012916">
    <property type="entry name" value="RED_N"/>
</dbReference>
<evidence type="ECO:0000256" key="1">
    <source>
        <dbReference type="ARBA" id="ARBA00004123"/>
    </source>
</evidence>
<dbReference type="OMA" id="EYIPPGM"/>
<keyword evidence="2" id="KW-0539">Nucleus</keyword>
<feature type="compositionally biased region" description="Basic residues" evidence="3">
    <location>
        <begin position="40"/>
        <end position="50"/>
    </location>
</feature>
<name>A0A0G4IRI1_PLABS</name>
<gene>
    <name evidence="5" type="ORF">PBRA_005815</name>
</gene>
<reference evidence="5 6" key="1">
    <citation type="submission" date="2015-02" db="EMBL/GenBank/DDBJ databases">
        <authorList>
            <person name="Chooi Y.-H."/>
        </authorList>
    </citation>
    <scope>NUCLEOTIDE SEQUENCE [LARGE SCALE GENOMIC DNA]</scope>
    <source>
        <strain evidence="5">E3</strain>
    </source>
</reference>
<dbReference type="GO" id="GO:0005634">
    <property type="term" value="C:nucleus"/>
    <property type="evidence" value="ECO:0007669"/>
    <property type="project" value="UniProtKB-SubCell"/>
</dbReference>
<dbReference type="STRING" id="37360.A0A0G4IRI1"/>
<feature type="region of interest" description="Disordered" evidence="3">
    <location>
        <begin position="384"/>
        <end position="415"/>
    </location>
</feature>
<feature type="compositionally biased region" description="Low complexity" evidence="3">
    <location>
        <begin position="388"/>
        <end position="400"/>
    </location>
</feature>
<evidence type="ECO:0000259" key="4">
    <source>
        <dbReference type="Pfam" id="PF07808"/>
    </source>
</evidence>
<dbReference type="EMBL" id="CDSF01000080">
    <property type="protein sequence ID" value="CEO97701.1"/>
    <property type="molecule type" value="Genomic_DNA"/>
</dbReference>
<evidence type="ECO:0000256" key="2">
    <source>
        <dbReference type="ARBA" id="ARBA00023242"/>
    </source>
</evidence>
<dbReference type="AlphaFoldDB" id="A0A0G4IRI1"/>
<protein>
    <recommendedName>
        <fullName evidence="4">RED-like N-terminal domain-containing protein</fullName>
    </recommendedName>
</protein>
<evidence type="ECO:0000313" key="5">
    <source>
        <dbReference type="EMBL" id="CEO97701.1"/>
    </source>
</evidence>
<sequence length="440" mass="48803">MTSGGGLSNEDFKRIVATPRRQDVEDNADGNRKEFQRPTVPKRKPQKPRKDKPAFTLPAGYRDQRRNQKDDDVEVGEDGLTAEEIDMLPEHVNKYMGGDAERAHMVKGLDYLLLERSREAILKEEEERLEDAMSAAVDATVPFSTPALAKTPSQTPPAPGVRFRSALARRLYDRIVRETSAERAAMESSQAFLPGRMMYEFDTDALSHSALPTILRRAKEDCPTAPELVRVELSEDLRSKLKTAMEFVRSGQRPARKVELSAPPKIVSVQPASIADVEEEDIFDDAGVDYVCAPTSASAASSAKMTAKAYFAFKEEEVGKQEPPTPAVAKGHVREAVPADAVPAGPVPEEARKSQRLSGLYAEEDYDEYTAAARVGYDSDEDYRVTAKPDAAGEAPAGPKKASRVRMREKQKLNSQWQQITAIIEKKKEQSTPKRQRTLQ</sequence>
<organism evidence="5 6">
    <name type="scientific">Plasmodiophora brassicae</name>
    <name type="common">Clubroot disease agent</name>
    <dbReference type="NCBI Taxonomy" id="37360"/>
    <lineage>
        <taxon>Eukaryota</taxon>
        <taxon>Sar</taxon>
        <taxon>Rhizaria</taxon>
        <taxon>Endomyxa</taxon>
        <taxon>Phytomyxea</taxon>
        <taxon>Plasmodiophorida</taxon>
        <taxon>Plasmodiophoridae</taxon>
        <taxon>Plasmodiophora</taxon>
    </lineage>
</organism>
<proteinExistence type="predicted"/>